<keyword evidence="2" id="KW-1185">Reference proteome</keyword>
<dbReference type="AlphaFoldDB" id="A0A4D7BEV9"/>
<dbReference type="RefSeq" id="WP_136964381.1">
    <property type="nucleotide sequence ID" value="NZ_CP039690.1"/>
</dbReference>
<protein>
    <submittedName>
        <fullName evidence="1">Uncharacterized protein</fullName>
    </submittedName>
</protein>
<dbReference type="OrthoDB" id="7648502at2"/>
<sequence>MLRAWWKSLTSPRLDLTLSIHSGLTTRIVGRPGAILDDAELAELVDKLRQVAARTLSAGELTYGVFSGDRQRLASTIITLIADTATGQPIAFNALALMETDIDGDRQEVMHLGLVMVDPGVRGKGLSGVLYGLTVLILFLRGGLRTRWISNVTQVPAVVGMVCETFSDAFPSPDPGTRQSFTHLSLARQIMRRHRAVFGVGPEAGFDEARSVITNAYTGGSDDLKKTFAEAAKHREERYNAFCAGLLDYGRGDDVLQLARIDLPAARRYLIGQLPRGSLPAVAGAGLFLLLQRLILPVLHWLDTGRSFGTLRPAKDSKA</sequence>
<accession>A0A4D7BEV9</accession>
<name>A0A4D7BEV9_9HYPH</name>
<evidence type="ECO:0000313" key="2">
    <source>
        <dbReference type="Proteomes" id="UP000298781"/>
    </source>
</evidence>
<gene>
    <name evidence="1" type="ORF">E8M01_00930</name>
</gene>
<dbReference type="Gene3D" id="3.40.630.30">
    <property type="match status" value="1"/>
</dbReference>
<dbReference type="InterPro" id="IPR016181">
    <property type="entry name" value="Acyl_CoA_acyltransferase"/>
</dbReference>
<evidence type="ECO:0000313" key="1">
    <source>
        <dbReference type="EMBL" id="QCI68973.1"/>
    </source>
</evidence>
<dbReference type="EMBL" id="CP039690">
    <property type="protein sequence ID" value="QCI68973.1"/>
    <property type="molecule type" value="Genomic_DNA"/>
</dbReference>
<reference evidence="1 2" key="1">
    <citation type="submission" date="2019-04" db="EMBL/GenBank/DDBJ databases">
        <title>Phreatobacter aquaticus sp. nov.</title>
        <authorList>
            <person name="Choi A."/>
        </authorList>
    </citation>
    <scope>NUCLEOTIDE SEQUENCE [LARGE SCALE GENOMIC DNA]</scope>
    <source>
        <strain evidence="1 2">KCTC 52518</strain>
    </source>
</reference>
<dbReference type="SUPFAM" id="SSF55729">
    <property type="entry name" value="Acyl-CoA N-acyltransferases (Nat)"/>
    <property type="match status" value="1"/>
</dbReference>
<proteinExistence type="predicted"/>
<dbReference type="Proteomes" id="UP000298781">
    <property type="component" value="Chromosome"/>
</dbReference>
<organism evidence="1 2">
    <name type="scientific">Phreatobacter stygius</name>
    <dbReference type="NCBI Taxonomy" id="1940610"/>
    <lineage>
        <taxon>Bacteria</taxon>
        <taxon>Pseudomonadati</taxon>
        <taxon>Pseudomonadota</taxon>
        <taxon>Alphaproteobacteria</taxon>
        <taxon>Hyphomicrobiales</taxon>
        <taxon>Phreatobacteraceae</taxon>
        <taxon>Phreatobacter</taxon>
    </lineage>
</organism>
<dbReference type="KEGG" id="pstg:E8M01_00930"/>